<dbReference type="InterPro" id="IPR011009">
    <property type="entry name" value="Kinase-like_dom_sf"/>
</dbReference>
<evidence type="ECO:0000313" key="6">
    <source>
        <dbReference type="EMBL" id="GIE22262.1"/>
    </source>
</evidence>
<accession>A0ABQ3ZUI0</accession>
<dbReference type="PANTHER" id="PTHR43289:SF34">
    <property type="entry name" value="SERINE_THREONINE-PROTEIN KINASE YBDM-RELATED"/>
    <property type="match status" value="1"/>
</dbReference>
<dbReference type="InterPro" id="IPR000719">
    <property type="entry name" value="Prot_kinase_dom"/>
</dbReference>
<evidence type="ECO:0000256" key="3">
    <source>
        <dbReference type="ARBA" id="ARBA00022777"/>
    </source>
</evidence>
<dbReference type="Gene3D" id="3.30.200.20">
    <property type="entry name" value="Phosphorylase Kinase, domain 1"/>
    <property type="match status" value="1"/>
</dbReference>
<comment type="caution">
    <text evidence="6">The sequence shown here is derived from an EMBL/GenBank/DDBJ whole genome shotgun (WGS) entry which is preliminary data.</text>
</comment>
<keyword evidence="1" id="KW-0808">Transferase</keyword>
<name>A0ABQ3ZUI0_9ACTN</name>
<organism evidence="6 7">
    <name type="scientific">Winogradskya humida</name>
    <dbReference type="NCBI Taxonomy" id="113566"/>
    <lineage>
        <taxon>Bacteria</taxon>
        <taxon>Bacillati</taxon>
        <taxon>Actinomycetota</taxon>
        <taxon>Actinomycetes</taxon>
        <taxon>Micromonosporales</taxon>
        <taxon>Micromonosporaceae</taxon>
        <taxon>Winogradskya</taxon>
    </lineage>
</organism>
<dbReference type="Pfam" id="PF00069">
    <property type="entry name" value="Pkinase"/>
    <property type="match status" value="1"/>
</dbReference>
<evidence type="ECO:0000256" key="1">
    <source>
        <dbReference type="ARBA" id="ARBA00022679"/>
    </source>
</evidence>
<evidence type="ECO:0000259" key="5">
    <source>
        <dbReference type="PROSITE" id="PS50011"/>
    </source>
</evidence>
<sequence>MSTNAPIGRLTNYDPRRAGRYRLVGRLGRGGQGTVYLGEDEDGGFAAVKVLNVDVRLDARARERFLREIAAARQVASFCTAQILDVDVDGDPPYVASEFIEGRNLGDEVTLHGPLHGSRLERMAISTITALAAIHQAGVVHCDFKPGNVVCGPDGARVIDFGIARAAGDAGHSTVVGSPSYMSPERYANAGVGPPADVFAWAATVAFAASGEPPFGTGSMPAIMNRVLNEPPRLPGLGSAMDELLRDCLRKDPGARPQAREALLRLVEGRGPVQDARLAESVQLVTQVVPREHPRPHRDVAGIVLAVVMGAAGALAGYQVTHEVPPAAILGGAALAATYLVRTMFAGRESARVP</sequence>
<evidence type="ECO:0000256" key="4">
    <source>
        <dbReference type="ARBA" id="ARBA00022840"/>
    </source>
</evidence>
<reference evidence="6 7" key="1">
    <citation type="submission" date="2021-01" db="EMBL/GenBank/DDBJ databases">
        <title>Whole genome shotgun sequence of Actinoplanes humidus NBRC 14915.</title>
        <authorList>
            <person name="Komaki H."/>
            <person name="Tamura T."/>
        </authorList>
    </citation>
    <scope>NUCLEOTIDE SEQUENCE [LARGE SCALE GENOMIC DNA]</scope>
    <source>
        <strain evidence="6 7">NBRC 14915</strain>
    </source>
</reference>
<dbReference type="PROSITE" id="PS50011">
    <property type="entry name" value="PROTEIN_KINASE_DOM"/>
    <property type="match status" value="1"/>
</dbReference>
<keyword evidence="4" id="KW-0067">ATP-binding</keyword>
<proteinExistence type="predicted"/>
<keyword evidence="3" id="KW-0418">Kinase</keyword>
<dbReference type="Gene3D" id="1.10.510.10">
    <property type="entry name" value="Transferase(Phosphotransferase) domain 1"/>
    <property type="match status" value="1"/>
</dbReference>
<evidence type="ECO:0000313" key="7">
    <source>
        <dbReference type="Proteomes" id="UP000603200"/>
    </source>
</evidence>
<dbReference type="RefSeq" id="WP_203839353.1">
    <property type="nucleotide sequence ID" value="NZ_BAAATV010000012.1"/>
</dbReference>
<dbReference type="Proteomes" id="UP000603200">
    <property type="component" value="Unassembled WGS sequence"/>
</dbReference>
<protein>
    <recommendedName>
        <fullName evidence="5">Protein kinase domain-containing protein</fullName>
    </recommendedName>
</protein>
<dbReference type="SUPFAM" id="SSF56112">
    <property type="entry name" value="Protein kinase-like (PK-like)"/>
    <property type="match status" value="1"/>
</dbReference>
<evidence type="ECO:0000256" key="2">
    <source>
        <dbReference type="ARBA" id="ARBA00022741"/>
    </source>
</evidence>
<keyword evidence="2" id="KW-0547">Nucleotide-binding</keyword>
<dbReference type="PANTHER" id="PTHR43289">
    <property type="entry name" value="MITOGEN-ACTIVATED PROTEIN KINASE KINASE KINASE 20-RELATED"/>
    <property type="match status" value="1"/>
</dbReference>
<dbReference type="EMBL" id="BOMN01000070">
    <property type="protein sequence ID" value="GIE22262.1"/>
    <property type="molecule type" value="Genomic_DNA"/>
</dbReference>
<feature type="domain" description="Protein kinase" evidence="5">
    <location>
        <begin position="21"/>
        <end position="278"/>
    </location>
</feature>
<dbReference type="PROSITE" id="PS00108">
    <property type="entry name" value="PROTEIN_KINASE_ST"/>
    <property type="match status" value="1"/>
</dbReference>
<dbReference type="InterPro" id="IPR008271">
    <property type="entry name" value="Ser/Thr_kinase_AS"/>
</dbReference>
<dbReference type="CDD" id="cd14014">
    <property type="entry name" value="STKc_PknB_like"/>
    <property type="match status" value="1"/>
</dbReference>
<keyword evidence="7" id="KW-1185">Reference proteome</keyword>
<gene>
    <name evidence="6" type="ORF">Ahu01nite_053640</name>
</gene>